<dbReference type="AlphaFoldDB" id="A0AA88T2J7"/>
<accession>A0AA88T2J7</accession>
<sequence>MGERFVVVPVAGEREHANAVVAEPARGTGGGGGDAAEESEPWEDPVFEPQHLPTTVPILEYNREPNKYGKSRTPHGGLGSRDMAKSELEEESMNLSVVTKRVIDANEELQDCFVGGHGV</sequence>
<dbReference type="EMBL" id="JAUPFM010000002">
    <property type="protein sequence ID" value="KAK2858570.1"/>
    <property type="molecule type" value="Genomic_DNA"/>
</dbReference>
<organism evidence="2 3">
    <name type="scientific">Channa striata</name>
    <name type="common">Snakehead murrel</name>
    <name type="synonym">Ophicephalus striatus</name>
    <dbReference type="NCBI Taxonomy" id="64152"/>
    <lineage>
        <taxon>Eukaryota</taxon>
        <taxon>Metazoa</taxon>
        <taxon>Chordata</taxon>
        <taxon>Craniata</taxon>
        <taxon>Vertebrata</taxon>
        <taxon>Euteleostomi</taxon>
        <taxon>Actinopterygii</taxon>
        <taxon>Neopterygii</taxon>
        <taxon>Teleostei</taxon>
        <taxon>Neoteleostei</taxon>
        <taxon>Acanthomorphata</taxon>
        <taxon>Anabantaria</taxon>
        <taxon>Anabantiformes</taxon>
        <taxon>Channoidei</taxon>
        <taxon>Channidae</taxon>
        <taxon>Channa</taxon>
    </lineage>
</organism>
<gene>
    <name evidence="2" type="ORF">Q5P01_003190</name>
</gene>
<evidence type="ECO:0000256" key="1">
    <source>
        <dbReference type="SAM" id="MobiDB-lite"/>
    </source>
</evidence>
<proteinExistence type="predicted"/>
<evidence type="ECO:0000313" key="2">
    <source>
        <dbReference type="EMBL" id="KAK2858570.1"/>
    </source>
</evidence>
<dbReference type="Proteomes" id="UP001187415">
    <property type="component" value="Unassembled WGS sequence"/>
</dbReference>
<name>A0AA88T2J7_CHASR</name>
<evidence type="ECO:0000313" key="3">
    <source>
        <dbReference type="Proteomes" id="UP001187415"/>
    </source>
</evidence>
<feature type="compositionally biased region" description="Acidic residues" evidence="1">
    <location>
        <begin position="35"/>
        <end position="46"/>
    </location>
</feature>
<keyword evidence="3" id="KW-1185">Reference proteome</keyword>
<protein>
    <submittedName>
        <fullName evidence="2">Uncharacterized protein</fullName>
    </submittedName>
</protein>
<comment type="caution">
    <text evidence="2">The sequence shown here is derived from an EMBL/GenBank/DDBJ whole genome shotgun (WGS) entry which is preliminary data.</text>
</comment>
<reference evidence="2" key="1">
    <citation type="submission" date="2023-07" db="EMBL/GenBank/DDBJ databases">
        <title>Chromosome-level Genome Assembly of Striped Snakehead (Channa striata).</title>
        <authorList>
            <person name="Liu H."/>
        </authorList>
    </citation>
    <scope>NUCLEOTIDE SEQUENCE</scope>
    <source>
        <strain evidence="2">Gz</strain>
        <tissue evidence="2">Muscle</tissue>
    </source>
</reference>
<feature type="region of interest" description="Disordered" evidence="1">
    <location>
        <begin position="19"/>
        <end position="90"/>
    </location>
</feature>